<dbReference type="EMBL" id="MU268476">
    <property type="protein sequence ID" value="KAH7904433.1"/>
    <property type="molecule type" value="Genomic_DNA"/>
</dbReference>
<gene>
    <name evidence="1" type="ORF">BJ138DRAFT_1184070</name>
</gene>
<organism evidence="1 2">
    <name type="scientific">Hygrophoropsis aurantiaca</name>
    <dbReference type="NCBI Taxonomy" id="72124"/>
    <lineage>
        <taxon>Eukaryota</taxon>
        <taxon>Fungi</taxon>
        <taxon>Dikarya</taxon>
        <taxon>Basidiomycota</taxon>
        <taxon>Agaricomycotina</taxon>
        <taxon>Agaricomycetes</taxon>
        <taxon>Agaricomycetidae</taxon>
        <taxon>Boletales</taxon>
        <taxon>Coniophorineae</taxon>
        <taxon>Hygrophoropsidaceae</taxon>
        <taxon>Hygrophoropsis</taxon>
    </lineage>
</organism>
<evidence type="ECO:0000313" key="2">
    <source>
        <dbReference type="Proteomes" id="UP000790377"/>
    </source>
</evidence>
<sequence length="285" mass="30209">MRERDECSAGGDAPVNAGSGNGDAGAAVSVAVITGTGAAAGVGGHTDMGVVERARVGVGDTKKVGAGVSASVAVDVDVRACMGIRTRVWVSGCERAWMGVDAACLMVLGVARGAGGDTGAGVGVIVWVDWDVSGVCLGRLRMWVFRLRCNWVVWGVYGCLLYRLRRIHTHELRNAGTCLGPANLECRLNYALRKTVSVLHFVVVVSVIAVYVAGVGITDVVLDIARASLTRTLCPSAYATSLQKDIRKEGKGTCRAVVLSFLANNGLQHCYQVLQDFEAHFRWWV</sequence>
<name>A0ACB7ZUG0_9AGAM</name>
<reference evidence="1" key="1">
    <citation type="journal article" date="2021" name="New Phytol.">
        <title>Evolutionary innovations through gain and loss of genes in the ectomycorrhizal Boletales.</title>
        <authorList>
            <person name="Wu G."/>
            <person name="Miyauchi S."/>
            <person name="Morin E."/>
            <person name="Kuo A."/>
            <person name="Drula E."/>
            <person name="Varga T."/>
            <person name="Kohler A."/>
            <person name="Feng B."/>
            <person name="Cao Y."/>
            <person name="Lipzen A."/>
            <person name="Daum C."/>
            <person name="Hundley H."/>
            <person name="Pangilinan J."/>
            <person name="Johnson J."/>
            <person name="Barry K."/>
            <person name="LaButti K."/>
            <person name="Ng V."/>
            <person name="Ahrendt S."/>
            <person name="Min B."/>
            <person name="Choi I.G."/>
            <person name="Park H."/>
            <person name="Plett J.M."/>
            <person name="Magnuson J."/>
            <person name="Spatafora J.W."/>
            <person name="Nagy L.G."/>
            <person name="Henrissat B."/>
            <person name="Grigoriev I.V."/>
            <person name="Yang Z.L."/>
            <person name="Xu J."/>
            <person name="Martin F.M."/>
        </authorList>
    </citation>
    <scope>NUCLEOTIDE SEQUENCE</scope>
    <source>
        <strain evidence="1">ATCC 28755</strain>
    </source>
</reference>
<keyword evidence="2" id="KW-1185">Reference proteome</keyword>
<dbReference type="Proteomes" id="UP000790377">
    <property type="component" value="Unassembled WGS sequence"/>
</dbReference>
<comment type="caution">
    <text evidence="1">The sequence shown here is derived from an EMBL/GenBank/DDBJ whole genome shotgun (WGS) entry which is preliminary data.</text>
</comment>
<evidence type="ECO:0000313" key="1">
    <source>
        <dbReference type="EMBL" id="KAH7904433.1"/>
    </source>
</evidence>
<accession>A0ACB7ZUG0</accession>
<proteinExistence type="predicted"/>
<protein>
    <submittedName>
        <fullName evidence="1">Uncharacterized protein</fullName>
    </submittedName>
</protein>